<evidence type="ECO:0000256" key="7">
    <source>
        <dbReference type="ARBA" id="ARBA00023203"/>
    </source>
</evidence>
<feature type="region of interest" description="Disordered" evidence="9">
    <location>
        <begin position="121"/>
        <end position="309"/>
    </location>
</feature>
<feature type="compositionally biased region" description="Basic and acidic residues" evidence="9">
    <location>
        <begin position="289"/>
        <end position="309"/>
    </location>
</feature>
<reference evidence="11" key="1">
    <citation type="submission" date="2025-08" db="UniProtKB">
        <authorList>
            <consortium name="Ensembl"/>
        </authorList>
    </citation>
    <scope>IDENTIFICATION</scope>
</reference>
<dbReference type="SUPFAM" id="SSF55753">
    <property type="entry name" value="Actin depolymerizing proteins"/>
    <property type="match status" value="5"/>
</dbReference>
<feature type="region of interest" description="Disordered" evidence="9">
    <location>
        <begin position="815"/>
        <end position="834"/>
    </location>
</feature>
<dbReference type="GO" id="GO:0015629">
    <property type="term" value="C:actin cytoskeleton"/>
    <property type="evidence" value="ECO:0007669"/>
    <property type="project" value="TreeGrafter"/>
</dbReference>
<dbReference type="InterPro" id="IPR007122">
    <property type="entry name" value="Villin/Gelsolin"/>
</dbReference>
<evidence type="ECO:0000256" key="8">
    <source>
        <dbReference type="ARBA" id="ARBA00023212"/>
    </source>
</evidence>
<dbReference type="GO" id="GO:0005546">
    <property type="term" value="F:phosphatidylinositol-4,5-bisphosphate binding"/>
    <property type="evidence" value="ECO:0007669"/>
    <property type="project" value="TreeGrafter"/>
</dbReference>
<organism evidence="11 12">
    <name type="scientific">Amphilophus citrinellus</name>
    <name type="common">Midas cichlid</name>
    <name type="synonym">Cichlasoma citrinellum</name>
    <dbReference type="NCBI Taxonomy" id="61819"/>
    <lineage>
        <taxon>Eukaryota</taxon>
        <taxon>Metazoa</taxon>
        <taxon>Chordata</taxon>
        <taxon>Craniata</taxon>
        <taxon>Vertebrata</taxon>
        <taxon>Euteleostomi</taxon>
        <taxon>Actinopterygii</taxon>
        <taxon>Neopterygii</taxon>
        <taxon>Teleostei</taxon>
        <taxon>Neoteleostei</taxon>
        <taxon>Acanthomorphata</taxon>
        <taxon>Ovalentaria</taxon>
        <taxon>Cichlomorphae</taxon>
        <taxon>Cichliformes</taxon>
        <taxon>Cichlidae</taxon>
        <taxon>New World cichlids</taxon>
        <taxon>Cichlasomatinae</taxon>
        <taxon>Heroini</taxon>
        <taxon>Amphilophus</taxon>
    </lineage>
</organism>
<feature type="compositionally biased region" description="Polar residues" evidence="9">
    <location>
        <begin position="151"/>
        <end position="163"/>
    </location>
</feature>
<dbReference type="Ensembl" id="ENSACIT00000016719.1">
    <property type="protein sequence ID" value="ENSACIP00000016286.1"/>
    <property type="gene ID" value="ENSACIG00000012625.1"/>
</dbReference>
<evidence type="ECO:0000256" key="6">
    <source>
        <dbReference type="ARBA" id="ARBA00023136"/>
    </source>
</evidence>
<feature type="compositionally biased region" description="Basic and acidic residues" evidence="9">
    <location>
        <begin position="262"/>
        <end position="272"/>
    </location>
</feature>
<dbReference type="Gene3D" id="1.10.950.10">
    <property type="entry name" value="Villin headpiece domain"/>
    <property type="match status" value="1"/>
</dbReference>
<evidence type="ECO:0000256" key="3">
    <source>
        <dbReference type="ARBA" id="ARBA00008418"/>
    </source>
</evidence>
<comment type="similarity">
    <text evidence="3">Belongs to the villin/gelsolin family.</text>
</comment>
<name>A0A3Q0RZU3_AMPCI</name>
<feature type="compositionally biased region" description="Polar residues" evidence="9">
    <location>
        <begin position="273"/>
        <end position="284"/>
    </location>
</feature>
<evidence type="ECO:0000256" key="2">
    <source>
        <dbReference type="ARBA" id="ARBA00004245"/>
    </source>
</evidence>
<keyword evidence="4" id="KW-0963">Cytoplasm</keyword>
<evidence type="ECO:0000313" key="12">
    <source>
        <dbReference type="Proteomes" id="UP000261340"/>
    </source>
</evidence>
<dbReference type="Pfam" id="PF00626">
    <property type="entry name" value="Gelsolin"/>
    <property type="match status" value="1"/>
</dbReference>
<keyword evidence="6" id="KW-0472">Membrane</keyword>
<sequence>MDGIDTLQSSAPETKAERIARYKAERRRELAERYGNTEEFTSKYVLRERKTAGTSETMSSATKEKEKCEDNGSEQTYTRRGFRSKVAEPVEPCLKIVLQLYLSFPDIIIIMDANKTKSLSVSSSQSSSLHSDRALPLSKNRDASPPPSPPCQSATVLQRQDSGPQGIKGILKKSRSTSVEEEEEAEEVEQQKEEEEEEEEEEEMEGEGSTSSGGGSFEEMRSPSPDESLEKSSTMSEDVEELESSLDSSQSSSFKQRSACTETHKEGEDSPKKPSTSQGIQTSLADRFSQLHDAENAWKKKKSGIDVEPKMSLAERMKILKEKEEQWKSKGKGAANDSIQFTVAGRMAKKGLVSGIEESPIRSLKKANATPVKPLEEISSRTDVKVEGDKRLDKLESFLDKLHNKGVSKSKTSTIEVTAETEKEVMKLDDEETFGNFYKSVSPSGIQDSGVVMTEEDLSQIPTETPKLTSVVAEHKRAVRPARRNQGSRNPLRALAARNDIRQVYTEQRLNVATVETKRIQVERMAKHSNLADVALAGLASKENFRKVSLRSVKSTDVVTNNSALPFNKLMLIRIKGRRHVQVRLVEPTAHSLNSGDCFLLITPKHCFMWSGEFANVIEKAKASEMASFVQAKRDLGCKAPQVTVLEEGINTDSRWAKEFWSLLGGKTKYRGAGEPEEDELYESGVVDSNGVYRLQGDKLVPHEDAWASIPSVSLLDSKEVLVFDFGSEVYVWHGKDVPLSDRKVAVKLGKQLYSGSYDYSNCRINPLDASCTNNDVKGEGRPSWALFGRLSEHNETSLFREKFLDWAERKKEETAQAEEVKSPVHSNVRPPLDLELQPCDTTDLLNNEPEPVKMILEGIDTQRGHGLVRTEDGRQAELATVAVEAWHIKEHGEEEVPEESLGQLHEGDAYIIRWKYSITTLVGKRQKPGELSSGGPGRERAAYFFWQGRHSSASEKGTSALMTVELGSHRGSQVLVTQGKEPPCFLQLFQGGLIIHKGSRENSTNNTGSWRLFCARGEAETEASLVEVDCQPDSLRSRGSLVLLNVEKGHLYLWHGCKAHASAKQVAKRAVDKLTQKCPSELGLSRSSSVRVEEVEEGSEPAEFVKALGLKDKKAYDCMLNDPGKYNYTPRLFRLSASSGVFEGEEVLYPARVTEGVMAMPFLQENLYSAQQPALFLLDNRMEVYLWQGWQPEDTQRTGSAKMRWDSERKCAMETVLQYCKEKNPRRPPLAYLVLAGCEPLTFTNIFPYWEKDPNITSVAGSSKKVILVKEALSKLSKQQYSIEELTRKPLPEGVDPLRLEDYLSDQDFKKLLEMSRVEFNALPNWKQKNLKKSKGLF</sequence>
<dbReference type="SUPFAM" id="SSF47050">
    <property type="entry name" value="VHP, Villin headpiece domain"/>
    <property type="match status" value="1"/>
</dbReference>
<evidence type="ECO:0000256" key="4">
    <source>
        <dbReference type="ARBA" id="ARBA00022490"/>
    </source>
</evidence>
<keyword evidence="12" id="KW-1185">Reference proteome</keyword>
<dbReference type="CDD" id="cd11293">
    <property type="entry name" value="gelsolin_S4_like"/>
    <property type="match status" value="1"/>
</dbReference>
<keyword evidence="7" id="KW-0009">Actin-binding</keyword>
<dbReference type="InterPro" id="IPR029006">
    <property type="entry name" value="ADF-H/Gelsolin-like_dom_sf"/>
</dbReference>
<evidence type="ECO:0000313" key="11">
    <source>
        <dbReference type="Ensembl" id="ENSACIP00000016286.1"/>
    </source>
</evidence>
<feature type="region of interest" description="Disordered" evidence="9">
    <location>
        <begin position="50"/>
        <end position="77"/>
    </location>
</feature>
<dbReference type="STRING" id="61819.ENSACIP00000016286"/>
<comment type="subcellular location">
    <subcellularLocation>
        <location evidence="2">Cytoplasm</location>
        <location evidence="2">Cytoskeleton</location>
    </subcellularLocation>
    <subcellularLocation>
        <location evidence="1">Membrane</location>
        <topology evidence="1">Peripheral membrane protein</topology>
    </subcellularLocation>
</comment>
<feature type="compositionally biased region" description="Acidic residues" evidence="9">
    <location>
        <begin position="179"/>
        <end position="206"/>
    </location>
</feature>
<accession>A0A3Q0RZU3</accession>
<keyword evidence="5" id="KW-0677">Repeat</keyword>
<proteinExistence type="inferred from homology"/>
<dbReference type="InterPro" id="IPR036886">
    <property type="entry name" value="Villin_headpiece_dom_sf"/>
</dbReference>
<dbReference type="SMART" id="SM00153">
    <property type="entry name" value="VHP"/>
    <property type="match status" value="1"/>
</dbReference>
<evidence type="ECO:0000256" key="1">
    <source>
        <dbReference type="ARBA" id="ARBA00004170"/>
    </source>
</evidence>
<dbReference type="PROSITE" id="PS51089">
    <property type="entry name" value="HP"/>
    <property type="match status" value="1"/>
</dbReference>
<dbReference type="PANTHER" id="PTHR11977:SF87">
    <property type="entry name" value="SUPERVILLIN ISOFORM X1"/>
    <property type="match status" value="1"/>
</dbReference>
<dbReference type="GO" id="GO:0051014">
    <property type="term" value="P:actin filament severing"/>
    <property type="evidence" value="ECO:0007669"/>
    <property type="project" value="TreeGrafter"/>
</dbReference>
<dbReference type="Gene3D" id="3.40.20.10">
    <property type="entry name" value="Severin"/>
    <property type="match status" value="5"/>
</dbReference>
<dbReference type="GO" id="GO:0008154">
    <property type="term" value="P:actin polymerization or depolymerization"/>
    <property type="evidence" value="ECO:0007669"/>
    <property type="project" value="TreeGrafter"/>
</dbReference>
<dbReference type="OMA" id="MEKFWGC"/>
<reference evidence="11" key="2">
    <citation type="submission" date="2025-09" db="UniProtKB">
        <authorList>
            <consortium name="Ensembl"/>
        </authorList>
    </citation>
    <scope>IDENTIFICATION</scope>
</reference>
<feature type="domain" description="HP" evidence="10">
    <location>
        <begin position="1276"/>
        <end position="1339"/>
    </location>
</feature>
<dbReference type="CDD" id="cd11289">
    <property type="entry name" value="gelsolin_S2_like"/>
    <property type="match status" value="1"/>
</dbReference>
<evidence type="ECO:0000256" key="9">
    <source>
        <dbReference type="SAM" id="MobiDB-lite"/>
    </source>
</evidence>
<dbReference type="InterPro" id="IPR007123">
    <property type="entry name" value="Gelsolin-like_dom"/>
</dbReference>
<evidence type="ECO:0000256" key="5">
    <source>
        <dbReference type="ARBA" id="ARBA00022737"/>
    </source>
</evidence>
<dbReference type="Proteomes" id="UP000261340">
    <property type="component" value="Unplaced"/>
</dbReference>
<dbReference type="SMART" id="SM00262">
    <property type="entry name" value="GEL"/>
    <property type="match status" value="4"/>
</dbReference>
<dbReference type="FunFam" id="1.10.950.10:FF:000003">
    <property type="entry name" value="supervillin isoform X2"/>
    <property type="match status" value="1"/>
</dbReference>
<dbReference type="InterPro" id="IPR003128">
    <property type="entry name" value="Villin_headpiece"/>
</dbReference>
<keyword evidence="8" id="KW-0206">Cytoskeleton</keyword>
<dbReference type="GeneTree" id="ENSGT00940000166361"/>
<dbReference type="Pfam" id="PF02209">
    <property type="entry name" value="VHP"/>
    <property type="match status" value="1"/>
</dbReference>
<feature type="compositionally biased region" description="Polar residues" evidence="9">
    <location>
        <begin position="52"/>
        <end position="61"/>
    </location>
</feature>
<protein>
    <submittedName>
        <fullName evidence="11">Supervillin d</fullName>
    </submittedName>
</protein>
<dbReference type="GO" id="GO:0016020">
    <property type="term" value="C:membrane"/>
    <property type="evidence" value="ECO:0007669"/>
    <property type="project" value="UniProtKB-SubCell"/>
</dbReference>
<dbReference type="GO" id="GO:0051016">
    <property type="term" value="P:barbed-end actin filament capping"/>
    <property type="evidence" value="ECO:0007669"/>
    <property type="project" value="TreeGrafter"/>
</dbReference>
<dbReference type="GO" id="GO:0051015">
    <property type="term" value="F:actin filament binding"/>
    <property type="evidence" value="ECO:0007669"/>
    <property type="project" value="InterPro"/>
</dbReference>
<dbReference type="PANTHER" id="PTHR11977">
    <property type="entry name" value="VILLIN"/>
    <property type="match status" value="1"/>
</dbReference>
<evidence type="ECO:0000259" key="10">
    <source>
        <dbReference type="PROSITE" id="PS51089"/>
    </source>
</evidence>
<dbReference type="GO" id="GO:0005737">
    <property type="term" value="C:cytoplasm"/>
    <property type="evidence" value="ECO:0007669"/>
    <property type="project" value="TreeGrafter"/>
</dbReference>